<organism evidence="4 5">
    <name type="scientific">Spodoptera littoralis</name>
    <name type="common">Egyptian cotton leafworm</name>
    <dbReference type="NCBI Taxonomy" id="7109"/>
    <lineage>
        <taxon>Eukaryota</taxon>
        <taxon>Metazoa</taxon>
        <taxon>Ecdysozoa</taxon>
        <taxon>Arthropoda</taxon>
        <taxon>Hexapoda</taxon>
        <taxon>Insecta</taxon>
        <taxon>Pterygota</taxon>
        <taxon>Neoptera</taxon>
        <taxon>Endopterygota</taxon>
        <taxon>Lepidoptera</taxon>
        <taxon>Glossata</taxon>
        <taxon>Ditrysia</taxon>
        <taxon>Noctuoidea</taxon>
        <taxon>Noctuidae</taxon>
        <taxon>Amphipyrinae</taxon>
        <taxon>Spodoptera</taxon>
    </lineage>
</organism>
<evidence type="ECO:0000259" key="3">
    <source>
        <dbReference type="Pfam" id="PF16043"/>
    </source>
</evidence>
<evidence type="ECO:0000256" key="1">
    <source>
        <dbReference type="SAM" id="Coils"/>
    </source>
</evidence>
<evidence type="ECO:0000313" key="5">
    <source>
        <dbReference type="Proteomes" id="UP001153321"/>
    </source>
</evidence>
<keyword evidence="1" id="KW-0175">Coiled coil</keyword>
<protein>
    <recommendedName>
        <fullName evidence="3">DUF4795 domain-containing protein</fullName>
    </recommendedName>
</protein>
<dbReference type="AlphaFoldDB" id="A0A9P0N7L7"/>
<keyword evidence="5" id="KW-1185">Reference proteome</keyword>
<dbReference type="Proteomes" id="UP001153321">
    <property type="component" value="Chromosome 4"/>
</dbReference>
<evidence type="ECO:0000256" key="2">
    <source>
        <dbReference type="SAM" id="MobiDB-lite"/>
    </source>
</evidence>
<feature type="compositionally biased region" description="Polar residues" evidence="2">
    <location>
        <begin position="129"/>
        <end position="141"/>
    </location>
</feature>
<feature type="region of interest" description="Disordered" evidence="2">
    <location>
        <begin position="31"/>
        <end position="206"/>
    </location>
</feature>
<dbReference type="PANTHER" id="PTHR47080">
    <property type="entry name" value="CHROMOSOME 16 OPEN READING FRAME 96"/>
    <property type="match status" value="1"/>
</dbReference>
<name>A0A9P0N7L7_SPOLI</name>
<feature type="compositionally biased region" description="Gly residues" evidence="2">
    <location>
        <begin position="60"/>
        <end position="80"/>
    </location>
</feature>
<feature type="compositionally biased region" description="Low complexity" evidence="2">
    <location>
        <begin position="147"/>
        <end position="179"/>
    </location>
</feature>
<feature type="domain" description="DUF4795" evidence="3">
    <location>
        <begin position="327"/>
        <end position="524"/>
    </location>
</feature>
<feature type="coiled-coil region" evidence="1">
    <location>
        <begin position="3"/>
        <end position="30"/>
    </location>
</feature>
<dbReference type="Pfam" id="PF16043">
    <property type="entry name" value="DUF4795"/>
    <property type="match status" value="1"/>
</dbReference>
<dbReference type="EMBL" id="LR824535">
    <property type="protein sequence ID" value="CAH1644360.1"/>
    <property type="molecule type" value="Genomic_DNA"/>
</dbReference>
<feature type="region of interest" description="Disordered" evidence="2">
    <location>
        <begin position="520"/>
        <end position="539"/>
    </location>
</feature>
<gene>
    <name evidence="4" type="ORF">SPLIT_LOCUS9714</name>
</gene>
<dbReference type="InterPro" id="IPR032013">
    <property type="entry name" value="DUF4795"/>
</dbReference>
<evidence type="ECO:0000313" key="4">
    <source>
        <dbReference type="EMBL" id="CAH1644360.1"/>
    </source>
</evidence>
<sequence length="650" mass="70888">MVAVQLSARLEAAEKKLGKMQKMVNELGKRANYDTPIGPYNTDVSASDYDPKSQSLRSGAPGGLGTSPGGRPGATFGGPQTGPTITDGSYPPGGLTELDELEATDTFDGDVKRRTLPGTTTKGGRKSYKQGSSATPSVKSQETTRKSLSSAGGAFSSSTTPSTTATATATTNATTTSYSPGKYLEPSSILDKPPESDMLQTQTTEEGEEYALKSDYVTYNELDAATQKLYDNLLNILSQITTRTTHNAEIAYKLSINLDAKIEVALAAAARMSDLEDLVKQYSDQINALDTGLSSQMTNYQEQISQMQHDLETGLENMAERLGNTGGDTAAVTELNSHFTALQVDFENMLVRQKDLKDSQNSVAFDLENLWKEIEMLRDTKSDREEVTDALRDKAGIGELNGLVSLPQFDAVRGEIEKRIGAAYDKFNNQETVWQKAIDDLIRDLNEKADIIQVESLRDEIAKYINKMKERMQFIEDIVGDPKSAMLSKKLFRDAACLSCGSPAHMDQEEPFSIPALPKFPSNRQPGEGAEAETTTKGGGDHEICYKDFVIPHPRDPRSHICQRYCGGSHTLVTEGPSRIPPGMLVQQSVKPTTTIQGTDGKTYLMDEEPIELKIPCKPCNKAKSPFDRGNTNCEIGDTSMTTPEHDMTS</sequence>
<reference evidence="4" key="1">
    <citation type="submission" date="2022-02" db="EMBL/GenBank/DDBJ databases">
        <authorList>
            <person name="King R."/>
        </authorList>
    </citation>
    <scope>NUCLEOTIDE SEQUENCE</scope>
</reference>
<dbReference type="PANTHER" id="PTHR47080:SF1">
    <property type="entry name" value="CHROMOSOME 16 OPEN READING FRAME 96"/>
    <property type="match status" value="1"/>
</dbReference>
<feature type="compositionally biased region" description="Low complexity" evidence="2">
    <location>
        <begin position="527"/>
        <end position="536"/>
    </location>
</feature>
<proteinExistence type="predicted"/>
<accession>A0A9P0N7L7</accession>
<feature type="compositionally biased region" description="Acidic residues" evidence="2">
    <location>
        <begin position="97"/>
        <end position="108"/>
    </location>
</feature>